<proteinExistence type="inferred from homology"/>
<evidence type="ECO:0000256" key="2">
    <source>
        <dbReference type="ARBA" id="ARBA00023150"/>
    </source>
</evidence>
<evidence type="ECO:0000256" key="4">
    <source>
        <dbReference type="SAM" id="MobiDB-lite"/>
    </source>
</evidence>
<dbReference type="NCBIfam" id="TIGR00129">
    <property type="entry name" value="fdhD_narQ"/>
    <property type="match status" value="1"/>
</dbReference>
<dbReference type="InterPro" id="IPR003786">
    <property type="entry name" value="FdhD"/>
</dbReference>
<keyword evidence="1 3" id="KW-0963">Cytoplasm</keyword>
<keyword evidence="5" id="KW-0808">Transferase</keyword>
<feature type="region of interest" description="Disordered" evidence="4">
    <location>
        <begin position="23"/>
        <end position="48"/>
    </location>
</feature>
<organism evidence="5 6">
    <name type="scientific">Minwuia thermotolerans</name>
    <dbReference type="NCBI Taxonomy" id="2056226"/>
    <lineage>
        <taxon>Bacteria</taxon>
        <taxon>Pseudomonadati</taxon>
        <taxon>Pseudomonadota</taxon>
        <taxon>Alphaproteobacteria</taxon>
        <taxon>Minwuiales</taxon>
        <taxon>Minwuiaceae</taxon>
        <taxon>Minwuia</taxon>
    </lineage>
</organism>
<dbReference type="GO" id="GO:0006777">
    <property type="term" value="P:Mo-molybdopterin cofactor biosynthetic process"/>
    <property type="evidence" value="ECO:0007669"/>
    <property type="project" value="UniProtKB-UniRule"/>
</dbReference>
<dbReference type="Proteomes" id="UP000229498">
    <property type="component" value="Unassembled WGS sequence"/>
</dbReference>
<evidence type="ECO:0000256" key="1">
    <source>
        <dbReference type="ARBA" id="ARBA00022490"/>
    </source>
</evidence>
<dbReference type="GO" id="GO:0005737">
    <property type="term" value="C:cytoplasm"/>
    <property type="evidence" value="ECO:0007669"/>
    <property type="project" value="UniProtKB-SubCell"/>
</dbReference>
<sequence length="341" mass="35976">MWPVRWPGLRPILMLGASSMRLPDPSVDHLSSSSGERRGPQANPDKPADCVVRPVRRKTTIRVGSQRAPVDGIAEFPAITPIRSEARRPEGATSTVDAIAEEIPVALAYNGRQHAVMMTTPTDVEDFAIGFTLSEGIVSDTREVRRVSVGATADGIIAQISIPAATAARLSGENRNLNGRTGCGLCGVSSLRQAVRPVKPVSDRETVRLSAVRAGLAALPGQQNLNAIAHALHAAAWISGSGDVVALREDVGRHNALDKLIGAIRRPGSRAGEGFAIATSRCSYEMVHKAAAADISVLVTISAPTALALREAEAAGLCVVALARGDNLRIYTRPDRVCEDS</sequence>
<keyword evidence="2 3" id="KW-0501">Molybdenum cofactor biosynthesis</keyword>
<dbReference type="HAMAP" id="MF_00187">
    <property type="entry name" value="FdhD"/>
    <property type="match status" value="1"/>
</dbReference>
<dbReference type="PANTHER" id="PTHR30592:SF1">
    <property type="entry name" value="SULFUR CARRIER PROTEIN FDHD"/>
    <property type="match status" value="1"/>
</dbReference>
<reference evidence="5 6" key="1">
    <citation type="submission" date="2017-11" db="EMBL/GenBank/DDBJ databases">
        <title>Draft genome sequence of Rhizobiales bacterium SY3-13.</title>
        <authorList>
            <person name="Sun C."/>
        </authorList>
    </citation>
    <scope>NUCLEOTIDE SEQUENCE [LARGE SCALE GENOMIC DNA]</scope>
    <source>
        <strain evidence="5 6">SY3-13</strain>
    </source>
</reference>
<dbReference type="AlphaFoldDB" id="A0A2M9G0P5"/>
<dbReference type="GO" id="GO:0016783">
    <property type="term" value="F:sulfurtransferase activity"/>
    <property type="evidence" value="ECO:0007669"/>
    <property type="project" value="InterPro"/>
</dbReference>
<comment type="similarity">
    <text evidence="3">Belongs to the FdhD family.</text>
</comment>
<comment type="subcellular location">
    <subcellularLocation>
        <location evidence="3">Cytoplasm</location>
    </subcellularLocation>
</comment>
<dbReference type="GO" id="GO:0097163">
    <property type="term" value="F:sulfur carrier activity"/>
    <property type="evidence" value="ECO:0007669"/>
    <property type="project" value="UniProtKB-UniRule"/>
</dbReference>
<dbReference type="OrthoDB" id="3197277at2"/>
<dbReference type="SUPFAM" id="SSF53927">
    <property type="entry name" value="Cytidine deaminase-like"/>
    <property type="match status" value="1"/>
</dbReference>
<comment type="function">
    <text evidence="3">Required for formate dehydrogenase (FDH) activity. Acts as a sulfur carrier protein that transfers sulfur from IscS to the molybdenum cofactor prior to its insertion into FDH.</text>
</comment>
<keyword evidence="6" id="KW-1185">Reference proteome</keyword>
<evidence type="ECO:0000313" key="6">
    <source>
        <dbReference type="Proteomes" id="UP000229498"/>
    </source>
</evidence>
<comment type="caution">
    <text evidence="5">The sequence shown here is derived from an EMBL/GenBank/DDBJ whole genome shotgun (WGS) entry which is preliminary data.</text>
</comment>
<dbReference type="Gene3D" id="3.40.140.10">
    <property type="entry name" value="Cytidine Deaminase, domain 2"/>
    <property type="match status" value="1"/>
</dbReference>
<comment type="caution">
    <text evidence="3">Lacks conserved residue(s) required for the propagation of feature annotation.</text>
</comment>
<accession>A0A2M9G0P5</accession>
<dbReference type="PANTHER" id="PTHR30592">
    <property type="entry name" value="FORMATE DEHYDROGENASE"/>
    <property type="match status" value="1"/>
</dbReference>
<dbReference type="Pfam" id="PF02634">
    <property type="entry name" value="FdhD-NarQ"/>
    <property type="match status" value="1"/>
</dbReference>
<dbReference type="InterPro" id="IPR016193">
    <property type="entry name" value="Cytidine_deaminase-like"/>
</dbReference>
<dbReference type="EMBL" id="PHIG01000034">
    <property type="protein sequence ID" value="PJK29244.1"/>
    <property type="molecule type" value="Genomic_DNA"/>
</dbReference>
<dbReference type="Gene3D" id="3.10.20.10">
    <property type="match status" value="1"/>
</dbReference>
<protein>
    <recommendedName>
        <fullName evidence="3">Sulfur carrier protein FdhD</fullName>
    </recommendedName>
</protein>
<feature type="active site" description="Cysteine persulfide intermediate" evidence="3">
    <location>
        <position position="183"/>
    </location>
</feature>
<evidence type="ECO:0000313" key="5">
    <source>
        <dbReference type="EMBL" id="PJK29244.1"/>
    </source>
</evidence>
<gene>
    <name evidence="3" type="primary">fdhD</name>
    <name evidence="5" type="ORF">CVT23_12680</name>
</gene>
<name>A0A2M9G0P5_9PROT</name>
<evidence type="ECO:0000256" key="3">
    <source>
        <dbReference type="HAMAP-Rule" id="MF_00187"/>
    </source>
</evidence>